<dbReference type="SMART" id="SM00342">
    <property type="entry name" value="HTH_ARAC"/>
    <property type="match status" value="1"/>
</dbReference>
<evidence type="ECO:0000256" key="5">
    <source>
        <dbReference type="ARBA" id="ARBA00023163"/>
    </source>
</evidence>
<evidence type="ECO:0000256" key="3">
    <source>
        <dbReference type="ARBA" id="ARBA00023125"/>
    </source>
</evidence>
<dbReference type="InterPro" id="IPR020449">
    <property type="entry name" value="Tscrpt_reg_AraC-type_HTH"/>
</dbReference>
<keyword evidence="1" id="KW-0678">Repressor</keyword>
<dbReference type="PROSITE" id="PS01124">
    <property type="entry name" value="HTH_ARAC_FAMILY_2"/>
    <property type="match status" value="1"/>
</dbReference>
<organism evidence="8 9">
    <name type="scientific">Achromobacter denitrificans</name>
    <name type="common">Alcaligenes denitrificans</name>
    <dbReference type="NCBI Taxonomy" id="32002"/>
    <lineage>
        <taxon>Bacteria</taxon>
        <taxon>Pseudomonadati</taxon>
        <taxon>Pseudomonadota</taxon>
        <taxon>Betaproteobacteria</taxon>
        <taxon>Burkholderiales</taxon>
        <taxon>Alcaligenaceae</taxon>
        <taxon>Achromobacter</taxon>
    </lineage>
</organism>
<dbReference type="FunFam" id="1.10.10.60:FF:000132">
    <property type="entry name" value="AraC family transcriptional regulator"/>
    <property type="match status" value="1"/>
</dbReference>
<gene>
    <name evidence="8" type="ORF">FOC81_10985</name>
</gene>
<dbReference type="PROSITE" id="PS00041">
    <property type="entry name" value="HTH_ARAC_FAMILY_1"/>
    <property type="match status" value="1"/>
</dbReference>
<feature type="domain" description="HTH araC/xylS-type" evidence="7">
    <location>
        <begin position="168"/>
        <end position="265"/>
    </location>
</feature>
<evidence type="ECO:0000313" key="9">
    <source>
        <dbReference type="Proteomes" id="UP000509782"/>
    </source>
</evidence>
<keyword evidence="5" id="KW-0804">Transcription</keyword>
<dbReference type="Pfam" id="PF12833">
    <property type="entry name" value="HTH_18"/>
    <property type="match status" value="1"/>
</dbReference>
<dbReference type="PANTHER" id="PTHR11019:SF199">
    <property type="entry name" value="HTH-TYPE TRANSCRIPTIONAL REGULATOR NIMR"/>
    <property type="match status" value="1"/>
</dbReference>
<name>A0A6N0JJ77_ACHDE</name>
<evidence type="ECO:0000313" key="8">
    <source>
        <dbReference type="EMBL" id="QKQ47189.1"/>
    </source>
</evidence>
<dbReference type="Gene3D" id="2.60.120.10">
    <property type="entry name" value="Jelly Rolls"/>
    <property type="match status" value="1"/>
</dbReference>
<reference evidence="8 9" key="1">
    <citation type="submission" date="2020-05" db="EMBL/GenBank/DDBJ databases">
        <title>FDA dAtabase for Regulatory Grade micrObial Sequences (FDA-ARGOS): Supporting development and validation of Infectious Disease Dx tests.</title>
        <authorList>
            <person name="Sproer C."/>
            <person name="Gronow S."/>
            <person name="Severitt S."/>
            <person name="Schroder I."/>
            <person name="Tallon L."/>
            <person name="Sadzewicz L."/>
            <person name="Zhao X."/>
            <person name="Vavikolanu K."/>
            <person name="Mehta A."/>
            <person name="Aluvathingal J."/>
            <person name="Nadendla S."/>
            <person name="Myers T."/>
            <person name="Yan Y."/>
            <person name="Sichtig H."/>
        </authorList>
    </citation>
    <scope>NUCLEOTIDE SEQUENCE [LARGE SCALE GENOMIC DNA]</scope>
    <source>
        <strain evidence="8 9">FDAARGOS_787</strain>
    </source>
</reference>
<dbReference type="PANTHER" id="PTHR11019">
    <property type="entry name" value="HTH-TYPE TRANSCRIPTIONAL REGULATOR NIMR"/>
    <property type="match status" value="1"/>
</dbReference>
<sequence>MPAALSSSPMLDPERARSRGGPRLIAVRRQEGALRHTAMHRHARGQLLGAYRGLLTVYAGDRQWVVPAQQAVWIPPDQPHGLRSHGPYAGYSAYLSPAACAGLPQAPRVLEASALLKAAVERAAGWPDADAGPAAAARRRIVELIRDEIRDLPQAGAALVLPRDPRLQRLALALSELPSDTRTLDEWAAAIGMAPRTLARRYLTETGLSVGAWRQRARLMRAQELLAGGAAVTTVALELGYDNVSAFIAMFKRELGATPGRYGAPAG</sequence>
<dbReference type="InterPro" id="IPR014710">
    <property type="entry name" value="RmlC-like_jellyroll"/>
</dbReference>
<protein>
    <submittedName>
        <fullName evidence="8">Helix-turn-helix transcriptional regulator</fullName>
    </submittedName>
</protein>
<dbReference type="PRINTS" id="PR00032">
    <property type="entry name" value="HTHARAC"/>
</dbReference>
<dbReference type="InterPro" id="IPR003313">
    <property type="entry name" value="AraC-bd"/>
</dbReference>
<dbReference type="Pfam" id="PF02311">
    <property type="entry name" value="AraC_binding"/>
    <property type="match status" value="1"/>
</dbReference>
<dbReference type="Proteomes" id="UP000509782">
    <property type="component" value="Chromosome"/>
</dbReference>
<dbReference type="AlphaFoldDB" id="A0A6N0JJ77"/>
<evidence type="ECO:0000256" key="2">
    <source>
        <dbReference type="ARBA" id="ARBA00023015"/>
    </source>
</evidence>
<keyword evidence="3" id="KW-0238">DNA-binding</keyword>
<evidence type="ECO:0000256" key="4">
    <source>
        <dbReference type="ARBA" id="ARBA00023159"/>
    </source>
</evidence>
<dbReference type="SUPFAM" id="SSF46689">
    <property type="entry name" value="Homeodomain-like"/>
    <property type="match status" value="1"/>
</dbReference>
<dbReference type="InterPro" id="IPR018062">
    <property type="entry name" value="HTH_AraC-typ_CS"/>
</dbReference>
<dbReference type="Gene3D" id="1.10.10.60">
    <property type="entry name" value="Homeodomain-like"/>
    <property type="match status" value="2"/>
</dbReference>
<dbReference type="SUPFAM" id="SSF51182">
    <property type="entry name" value="RmlC-like cupins"/>
    <property type="match status" value="1"/>
</dbReference>
<evidence type="ECO:0000256" key="1">
    <source>
        <dbReference type="ARBA" id="ARBA00022491"/>
    </source>
</evidence>
<keyword evidence="2" id="KW-0805">Transcription regulation</keyword>
<evidence type="ECO:0000259" key="7">
    <source>
        <dbReference type="PROSITE" id="PS01124"/>
    </source>
</evidence>
<dbReference type="GO" id="GO:0003700">
    <property type="term" value="F:DNA-binding transcription factor activity"/>
    <property type="evidence" value="ECO:0007669"/>
    <property type="project" value="InterPro"/>
</dbReference>
<dbReference type="GO" id="GO:0043565">
    <property type="term" value="F:sequence-specific DNA binding"/>
    <property type="evidence" value="ECO:0007669"/>
    <property type="project" value="InterPro"/>
</dbReference>
<dbReference type="InterPro" id="IPR018060">
    <property type="entry name" value="HTH_AraC"/>
</dbReference>
<dbReference type="EMBL" id="CP054569">
    <property type="protein sequence ID" value="QKQ47189.1"/>
    <property type="molecule type" value="Genomic_DNA"/>
</dbReference>
<dbReference type="InterPro" id="IPR009057">
    <property type="entry name" value="Homeodomain-like_sf"/>
</dbReference>
<dbReference type="CDD" id="cd06124">
    <property type="entry name" value="cupin_NimR-like_N"/>
    <property type="match status" value="1"/>
</dbReference>
<dbReference type="RefSeq" id="WP_174716276.1">
    <property type="nucleotide sequence ID" value="NZ_CADIKP010000041.1"/>
</dbReference>
<evidence type="ECO:0000256" key="6">
    <source>
        <dbReference type="SAM" id="MobiDB-lite"/>
    </source>
</evidence>
<keyword evidence="4" id="KW-0010">Activator</keyword>
<feature type="region of interest" description="Disordered" evidence="6">
    <location>
        <begin position="1"/>
        <end position="23"/>
    </location>
</feature>
<accession>A0A6N0JJ77</accession>
<proteinExistence type="predicted"/>
<dbReference type="InterPro" id="IPR011051">
    <property type="entry name" value="RmlC_Cupin_sf"/>
</dbReference>